<dbReference type="STRING" id="314260.PB2503_09039"/>
<dbReference type="AlphaFoldDB" id="E0TCS2"/>
<accession>E0TCS2</accession>
<dbReference type="InterPro" id="IPR007481">
    <property type="entry name" value="SspB"/>
</dbReference>
<name>E0TCS2_PARBH</name>
<dbReference type="eggNOG" id="COG3814">
    <property type="taxonomic scope" value="Bacteria"/>
</dbReference>
<evidence type="ECO:0000313" key="3">
    <source>
        <dbReference type="Proteomes" id="UP000001302"/>
    </source>
</evidence>
<evidence type="ECO:0000313" key="2">
    <source>
        <dbReference type="EMBL" id="ADM09861.1"/>
    </source>
</evidence>
<feature type="compositionally biased region" description="Basic and acidic residues" evidence="1">
    <location>
        <begin position="145"/>
        <end position="156"/>
    </location>
</feature>
<feature type="compositionally biased region" description="Low complexity" evidence="1">
    <location>
        <begin position="167"/>
        <end position="176"/>
    </location>
</feature>
<dbReference type="Pfam" id="PF04386">
    <property type="entry name" value="SspB"/>
    <property type="match status" value="1"/>
</dbReference>
<proteinExistence type="predicted"/>
<keyword evidence="3" id="KW-1185">Reference proteome</keyword>
<organism evidence="2 3">
    <name type="scientific">Parvularcula bermudensis (strain ATCC BAA-594 / HTCC2503 / KCTC 12087)</name>
    <dbReference type="NCBI Taxonomy" id="314260"/>
    <lineage>
        <taxon>Bacteria</taxon>
        <taxon>Pseudomonadati</taxon>
        <taxon>Pseudomonadota</taxon>
        <taxon>Alphaproteobacteria</taxon>
        <taxon>Parvularculales</taxon>
        <taxon>Parvularculaceae</taxon>
        <taxon>Parvularcula</taxon>
    </lineage>
</organism>
<reference evidence="2 3" key="2">
    <citation type="journal article" date="2011" name="J. Bacteriol.">
        <title>Complete genome sequence of strain HTCC2503T of Parvularcula bermudensis, the type species of the order "Parvularculales" in the class Alphaproteobacteria.</title>
        <authorList>
            <person name="Oh H.M."/>
            <person name="Kang I."/>
            <person name="Vergin K.L."/>
            <person name="Kang D."/>
            <person name="Rhee K.H."/>
            <person name="Giovannoni S.J."/>
            <person name="Cho J.C."/>
        </authorList>
    </citation>
    <scope>NUCLEOTIDE SEQUENCE [LARGE SCALE GENOMIC DNA]</scope>
    <source>
        <strain evidence="3">ATCC BAA-594 / HTCC2503 / KCTC 12087</strain>
    </source>
</reference>
<dbReference type="KEGG" id="pbr:PB2503_09039"/>
<evidence type="ECO:0008006" key="4">
    <source>
        <dbReference type="Google" id="ProtNLM"/>
    </source>
</evidence>
<dbReference type="Gene3D" id="2.30.30.220">
    <property type="entry name" value="SspB-like"/>
    <property type="match status" value="1"/>
</dbReference>
<dbReference type="OrthoDB" id="9800412at2"/>
<feature type="compositionally biased region" description="Acidic residues" evidence="1">
    <location>
        <begin position="157"/>
        <end position="166"/>
    </location>
</feature>
<dbReference type="Proteomes" id="UP000001302">
    <property type="component" value="Chromosome"/>
</dbReference>
<dbReference type="SUPFAM" id="SSF101738">
    <property type="entry name" value="SspB-like"/>
    <property type="match status" value="1"/>
</dbReference>
<reference evidence="3" key="1">
    <citation type="submission" date="2010-08" db="EMBL/GenBank/DDBJ databases">
        <title>Genome sequence of Parvularcula bermudensis HTCC2503.</title>
        <authorList>
            <person name="Kang D.-M."/>
            <person name="Oh H.-M."/>
            <person name="Cho J.-C."/>
        </authorList>
    </citation>
    <scope>NUCLEOTIDE SEQUENCE [LARGE SCALE GENOMIC DNA]</scope>
    <source>
        <strain evidence="3">ATCC BAA-594 / HTCC2503 / KCTC 12087</strain>
    </source>
</reference>
<dbReference type="EMBL" id="CP002156">
    <property type="protein sequence ID" value="ADM09861.1"/>
    <property type="molecule type" value="Genomic_DNA"/>
</dbReference>
<protein>
    <recommendedName>
        <fullName evidence="4">Stringent starvation protein B</fullName>
    </recommendedName>
</protein>
<feature type="region of interest" description="Disordered" evidence="1">
    <location>
        <begin position="131"/>
        <end position="186"/>
    </location>
</feature>
<sequence length="186" mass="20747">MADDDSELDYTFLELAALRNVVRDVLSITETLGHPPGEHHFYIGFLTNAKGVEMSDTLREQYPERMVIVLQHQFEGLRVYADRFEVTLHFKGVPDRLIIPFDAIAEFADPSVNYSRQFPVAIEVLGETDTAAPTVQGSVEPFTPRGDKSRPAHRDDNDDDGPDDDGPSGPQSGSADIVSIDRFRKK</sequence>
<dbReference type="RefSeq" id="WP_013300835.1">
    <property type="nucleotide sequence ID" value="NC_014414.1"/>
</dbReference>
<evidence type="ECO:0000256" key="1">
    <source>
        <dbReference type="SAM" id="MobiDB-lite"/>
    </source>
</evidence>
<dbReference type="HOGENOM" id="CLU_106715_1_0_5"/>
<gene>
    <name evidence="2" type="ordered locus">PB2503_09039</name>
</gene>
<dbReference type="InterPro" id="IPR036760">
    <property type="entry name" value="SspB-like_sf"/>
</dbReference>